<evidence type="ECO:0000313" key="3">
    <source>
        <dbReference type="Proteomes" id="UP001055091"/>
    </source>
</evidence>
<dbReference type="PANTHER" id="PTHR33376">
    <property type="match status" value="1"/>
</dbReference>
<dbReference type="Proteomes" id="UP001055091">
    <property type="component" value="Unassembled WGS sequence"/>
</dbReference>
<dbReference type="RefSeq" id="WP_118041995.1">
    <property type="nucleotide sequence ID" value="NZ_BQNJ01000001.1"/>
</dbReference>
<protein>
    <submittedName>
        <fullName evidence="2">C4-dicarboxylate ABC transporter substrate-binding protein</fullName>
    </submittedName>
</protein>
<gene>
    <name evidence="2" type="ORF">CE91St55_05990</name>
</gene>
<proteinExistence type="predicted"/>
<evidence type="ECO:0000256" key="1">
    <source>
        <dbReference type="ARBA" id="ARBA00022729"/>
    </source>
</evidence>
<dbReference type="NCBIfam" id="TIGR00787">
    <property type="entry name" value="dctP"/>
    <property type="match status" value="1"/>
</dbReference>
<dbReference type="Pfam" id="PF03480">
    <property type="entry name" value="DctP"/>
    <property type="match status" value="1"/>
</dbReference>
<dbReference type="InterPro" id="IPR004682">
    <property type="entry name" value="TRAP_DctP"/>
</dbReference>
<dbReference type="GO" id="GO:0030288">
    <property type="term" value="C:outer membrane-bounded periplasmic space"/>
    <property type="evidence" value="ECO:0007669"/>
    <property type="project" value="InterPro"/>
</dbReference>
<dbReference type="PANTHER" id="PTHR33376:SF2">
    <property type="entry name" value="DICARBOXYLATE-BINDING PERIPLASMIC PROTEIN"/>
    <property type="match status" value="1"/>
</dbReference>
<dbReference type="GO" id="GO:0055085">
    <property type="term" value="P:transmembrane transport"/>
    <property type="evidence" value="ECO:0007669"/>
    <property type="project" value="InterPro"/>
</dbReference>
<dbReference type="AlphaFoldDB" id="A0AA37JG49"/>
<dbReference type="InterPro" id="IPR018389">
    <property type="entry name" value="DctP_fam"/>
</dbReference>
<dbReference type="GO" id="GO:0030246">
    <property type="term" value="F:carbohydrate binding"/>
    <property type="evidence" value="ECO:0007669"/>
    <property type="project" value="TreeGrafter"/>
</dbReference>
<keyword evidence="1" id="KW-0732">Signal</keyword>
<dbReference type="NCBIfam" id="NF037995">
    <property type="entry name" value="TRAP_S1"/>
    <property type="match status" value="1"/>
</dbReference>
<reference evidence="2" key="1">
    <citation type="submission" date="2022-01" db="EMBL/GenBank/DDBJ databases">
        <title>Novel bile acid biosynthetic pathways are enriched in the microbiome of centenarians.</title>
        <authorList>
            <person name="Sato Y."/>
            <person name="Atarashi K."/>
            <person name="Plichta R.D."/>
            <person name="Arai Y."/>
            <person name="Sasajima S."/>
            <person name="Kearney M.S."/>
            <person name="Suda W."/>
            <person name="Takeshita K."/>
            <person name="Sasaki T."/>
            <person name="Okamoto S."/>
            <person name="Skelly N.A."/>
            <person name="Okamura Y."/>
            <person name="Vlamakis H."/>
            <person name="Li Y."/>
            <person name="Tanoue T."/>
            <person name="Takei H."/>
            <person name="Nittono H."/>
            <person name="Narushima S."/>
            <person name="Irie J."/>
            <person name="Itoh H."/>
            <person name="Moriya K."/>
            <person name="Sugiura Y."/>
            <person name="Suematsu M."/>
            <person name="Moritoki N."/>
            <person name="Shibata S."/>
            <person name="Littman R.D."/>
            <person name="Fischbach A.M."/>
            <person name="Uwamino Y."/>
            <person name="Inoue T."/>
            <person name="Honda A."/>
            <person name="Hattori M."/>
            <person name="Murai T."/>
            <person name="Xavier J.R."/>
            <person name="Hirose N."/>
            <person name="Honda K."/>
        </authorList>
    </citation>
    <scope>NUCLEOTIDE SEQUENCE</scope>
    <source>
        <strain evidence="2">CE91-St55</strain>
    </source>
</reference>
<dbReference type="EMBL" id="BQNJ01000001">
    <property type="protein sequence ID" value="GKG98617.1"/>
    <property type="molecule type" value="Genomic_DNA"/>
</dbReference>
<name>A0AA37JG49_9FIRM</name>
<comment type="caution">
    <text evidence="2">The sequence shown here is derived from an EMBL/GenBank/DDBJ whole genome shotgun (WGS) entry which is preliminary data.</text>
</comment>
<evidence type="ECO:0000313" key="2">
    <source>
        <dbReference type="EMBL" id="GKG98617.1"/>
    </source>
</evidence>
<dbReference type="Gene3D" id="3.40.190.170">
    <property type="entry name" value="Bacterial extracellular solute-binding protein, family 7"/>
    <property type="match status" value="1"/>
</dbReference>
<sequence>MKSIKKTLGIVLTAAAVVTAGSIFVSVAGNHYSDKIRIKMAHNQSKDSEIADCIAKVAKFAAEDPSMNMEIDIYPSGVLGTEQSAVEMVKAGVLDMAKVSSSMLGQFNDCYSIFSLPYLFTSEGHYYNAMEKSEKVRELFRMNEDEGFLVIGYYANGSRNIYLKEDIKADSPAVLKGKKIRSMTSSTSMRMLELMGASPTPMAASETYTALQQGVVDGAENTELALTVDKHGEVAKSYTYTEHQYTPDVYIISTKTWNRLTEEQQNYLVECLNRSNENFKNKYRQMMEEAIEEAKGMGMTIYYDIDKTAFIEAVQPLHEEYKAKGAFYQELYDDIEQYAGEE</sequence>
<organism evidence="2 3">
    <name type="scientific">Hungatella hathewayi</name>
    <dbReference type="NCBI Taxonomy" id="154046"/>
    <lineage>
        <taxon>Bacteria</taxon>
        <taxon>Bacillati</taxon>
        <taxon>Bacillota</taxon>
        <taxon>Clostridia</taxon>
        <taxon>Lachnospirales</taxon>
        <taxon>Lachnospiraceae</taxon>
        <taxon>Hungatella</taxon>
    </lineage>
</organism>
<dbReference type="InterPro" id="IPR038404">
    <property type="entry name" value="TRAP_DctP_sf"/>
</dbReference>
<accession>A0AA37JG49</accession>